<keyword evidence="7" id="KW-1185">Reference proteome</keyword>
<dbReference type="InterPro" id="IPR038528">
    <property type="entry name" value="TEL2_C_sf"/>
</dbReference>
<dbReference type="Gene3D" id="1.25.40.720">
    <property type="entry name" value="Telomere length regulation protein 2, C-terminal domain"/>
    <property type="match status" value="1"/>
</dbReference>
<evidence type="ECO:0000313" key="5">
    <source>
        <dbReference type="EMBL" id="SYW75404.1"/>
    </source>
</evidence>
<dbReference type="PANTHER" id="PTHR15830:SF10">
    <property type="entry name" value="TELOMERE LENGTH REGULATION PROTEIN TEL2 HOMOLOG"/>
    <property type="match status" value="1"/>
</dbReference>
<dbReference type="Proteomes" id="UP000658997">
    <property type="component" value="Unassembled WGS sequence"/>
</dbReference>
<feature type="compositionally biased region" description="Low complexity" evidence="2">
    <location>
        <begin position="659"/>
        <end position="668"/>
    </location>
</feature>
<dbReference type="InterPro" id="IPR019337">
    <property type="entry name" value="Telomere_length_regulation_dom"/>
</dbReference>
<sequence>MDASTTPSGSDPRQLRREFQTFAEGTRRFSSPEEVLQTYITPLARIFPAESLPPFLRPHIPNAATSSSSQSANGIQVDPLLVESIQTSLLSRIVVDWSVSLAPQTLQDLAGFWFFGPPSLPSSSPAEVARGKVQQSALRTLTKHLSASTSSSSTVHPISRQSIVQLCIDALDRISLPSLISSIAKGERNKARAEVAWTETLRLLSSLPDRLANFTHGDLPPTFSSSLWIERVFVYGIAATLATIPKEGELRLLKDVLNRLDKMGYLTQPVDVEGRGFWSALLPHQNISAQWPELRARLGAGLRLKLDRALVETLQYTITLRKGLPTGLVTAVERNKPGSEGVVFLSKGAQEVVGAVPLVLAAFLKPRTSSEDESESDSDSSPDQRIVSTFERIALPTPLSPLLGWGWTIYLSSTLSPSHLISCLRTTLERWSDATRISRSLREEEVYLTTLIVTLLASTSSQQAEQELGELSRCPTLLNGVSSHLSHSDPLFRRMGMLVAELISAATQRNNGEEEGGKKMLNFGSRVWNGRGEGREEARVLRGLVDGWAHHSEANTDIVKGWKVEGVAAAIRALGLGLDTSSKTAEREKELVREVKKREKAKVTRLPRRVDPPPRTKARALITMIDSDNEPLPAEKEGSGGPLKTFSRLQTTCTRSRFDSSASNPSSSDESDSDTPPESSETEIQRLAASLSGLSPSEAQHHLSSHPSSSPFPPPKQKQPRTKSSITDLDADLESHAPQFQKKTATPVYISQLAPLLKSSSRSSLRTALNHAARLIRLKSSTTHCGGEVRENAIDLTLSLVALHDNFGIKQFERLRREALVELAKAEAGVVVAVLSEQVFGSQYSGVQRGAMLDAIVESALTLSGNGGEMGEGEVGRRADKVVEGVIRDARKVGEEKVAAIRRQRNIEIHPSYSTRGKGLIQPHNPAWITLPSPAEVRGKEEQWTAIAGPIYLFPLLNRFLAYTAHHQTRTTFGAGAGALFQPETKSLLLDTLTILLPLLTRNATTLVDATRPLVEILSILLNPLDGRVGDGMGVDKASALNLLSVLLDSHLELDAGKSLVRDQELVRGLRGLLGSVQELFLDLQNQAGTEGGGGVRGKVLSRCATILLLMDELDRRRQEALRAALGFTVPSN</sequence>
<evidence type="ECO:0000256" key="2">
    <source>
        <dbReference type="SAM" id="MobiDB-lite"/>
    </source>
</evidence>
<evidence type="ECO:0000313" key="6">
    <source>
        <dbReference type="Proteomes" id="UP000179920"/>
    </source>
</evidence>
<dbReference type="EMBL" id="LT558122">
    <property type="protein sequence ID" value="SAM81933.1"/>
    <property type="molecule type" value="Genomic_DNA"/>
</dbReference>
<organism evidence="4 6">
    <name type="scientific">Ustilago bromivora</name>
    <dbReference type="NCBI Taxonomy" id="307758"/>
    <lineage>
        <taxon>Eukaryota</taxon>
        <taxon>Fungi</taxon>
        <taxon>Dikarya</taxon>
        <taxon>Basidiomycota</taxon>
        <taxon>Ustilaginomycotina</taxon>
        <taxon>Ustilaginomycetes</taxon>
        <taxon>Ustilaginales</taxon>
        <taxon>Ustilaginaceae</taxon>
        <taxon>Ustilago</taxon>
    </lineage>
</organism>
<feature type="domain" description="Telomere length regulation protein conserved" evidence="3">
    <location>
        <begin position="747"/>
        <end position="860"/>
    </location>
</feature>
<dbReference type="GO" id="GO:0051083">
    <property type="term" value="P:'de novo' cotranslational protein folding"/>
    <property type="evidence" value="ECO:0007669"/>
    <property type="project" value="TreeGrafter"/>
</dbReference>
<dbReference type="AlphaFoldDB" id="A0A1K0H3E0"/>
<dbReference type="PANTHER" id="PTHR15830">
    <property type="entry name" value="TELOMERE LENGTH REGULATION PROTEIN TEL2 FAMILY MEMBER"/>
    <property type="match status" value="1"/>
</dbReference>
<evidence type="ECO:0000256" key="1">
    <source>
        <dbReference type="ARBA" id="ARBA00006133"/>
    </source>
</evidence>
<dbReference type="GO" id="GO:0042162">
    <property type="term" value="F:telomeric DNA binding"/>
    <property type="evidence" value="ECO:0007669"/>
    <property type="project" value="TreeGrafter"/>
</dbReference>
<protein>
    <recommendedName>
        <fullName evidence="3">Telomere length regulation protein conserved domain-containing protein</fullName>
    </recommendedName>
</protein>
<reference evidence="5" key="3">
    <citation type="submission" date="2018-08" db="EMBL/GenBank/DDBJ databases">
        <authorList>
            <person name="Guldener U."/>
        </authorList>
    </citation>
    <scope>NUCLEOTIDE SEQUENCE</scope>
    <source>
        <strain evidence="5">UB2</strain>
    </source>
</reference>
<evidence type="ECO:0000313" key="4">
    <source>
        <dbReference type="EMBL" id="SAM81933.1"/>
    </source>
</evidence>
<evidence type="ECO:0000259" key="3">
    <source>
        <dbReference type="Pfam" id="PF10193"/>
    </source>
</evidence>
<dbReference type="GO" id="GO:0051879">
    <property type="term" value="F:Hsp90 protein binding"/>
    <property type="evidence" value="ECO:0007669"/>
    <property type="project" value="TreeGrafter"/>
</dbReference>
<reference evidence="6" key="2">
    <citation type="submission" date="2016-04" db="EMBL/GenBank/DDBJ databases">
        <authorList>
            <person name="Guldener U."/>
            <person name="Guldener U."/>
        </authorList>
    </citation>
    <scope>NUCLEOTIDE SEQUENCE [LARGE SCALE GENOMIC DNA]</scope>
    <source>
        <strain evidence="6">UB2112</strain>
    </source>
</reference>
<accession>A0A1K0H3E0</accession>
<dbReference type="Proteomes" id="UP000179920">
    <property type="component" value="Chromosome VI"/>
</dbReference>
<dbReference type="Pfam" id="PF10193">
    <property type="entry name" value="Telomere_reg-2"/>
    <property type="match status" value="1"/>
</dbReference>
<comment type="similarity">
    <text evidence="1">Belongs to the TEL2 family.</text>
</comment>
<reference evidence="4" key="1">
    <citation type="submission" date="2016-04" db="EMBL/GenBank/DDBJ databases">
        <authorList>
            <person name="Evans L.H."/>
            <person name="Alamgir A."/>
            <person name="Owens N."/>
            <person name="Weber N.D."/>
            <person name="Virtaneva K."/>
            <person name="Barbian K."/>
            <person name="Babar A."/>
            <person name="Rosenke K."/>
        </authorList>
    </citation>
    <scope>NUCLEOTIDE SEQUENCE</scope>
    <source>
        <strain evidence="4">UB2112</strain>
    </source>
</reference>
<gene>
    <name evidence="5" type="ORF">UBRO2_00639</name>
    <name evidence="4" type="ORF">UBRO_04163</name>
</gene>
<proteinExistence type="inferred from homology"/>
<dbReference type="EMBL" id="ULHB01000006">
    <property type="protein sequence ID" value="SYW75404.1"/>
    <property type="molecule type" value="Genomic_DNA"/>
</dbReference>
<dbReference type="InterPro" id="IPR051970">
    <property type="entry name" value="TEL2_Regulation"/>
</dbReference>
<evidence type="ECO:0000313" key="7">
    <source>
        <dbReference type="Proteomes" id="UP000658997"/>
    </source>
</evidence>
<dbReference type="OrthoDB" id="10254187at2759"/>
<feature type="region of interest" description="Disordered" evidence="2">
    <location>
        <begin position="624"/>
        <end position="725"/>
    </location>
</feature>
<name>A0A1K0H3E0_9BASI</name>
<dbReference type="GO" id="GO:0005829">
    <property type="term" value="C:cytosol"/>
    <property type="evidence" value="ECO:0007669"/>
    <property type="project" value="TreeGrafter"/>
</dbReference>